<dbReference type="PANTHER" id="PTHR37816:SF3">
    <property type="entry name" value="MODULATES DNA TOPOLOGY"/>
    <property type="match status" value="1"/>
</dbReference>
<organism evidence="1 2">
    <name type="scientific">Nitrincola nitratireducens</name>
    <dbReference type="NCBI Taxonomy" id="1229521"/>
    <lineage>
        <taxon>Bacteria</taxon>
        <taxon>Pseudomonadati</taxon>
        <taxon>Pseudomonadota</taxon>
        <taxon>Gammaproteobacteria</taxon>
        <taxon>Oceanospirillales</taxon>
        <taxon>Oceanospirillaceae</taxon>
        <taxon>Nitrincola</taxon>
    </lineage>
</organism>
<sequence length="118" mass="13153">MNKIAVFGKPGSGKSTLSKALASATGIPLHQLDSIVYKQNGELVDACVFDKAHEDILSSERWIIDGFGPIGSFNQRLEVADTLVYVDLPYLTSYWFVTKRLLKGLFVKPEGWLMVARY</sequence>
<gene>
    <name evidence="1" type="ORF">D791_01304</name>
</gene>
<dbReference type="InterPro" id="IPR027417">
    <property type="entry name" value="P-loop_NTPase"/>
</dbReference>
<evidence type="ECO:0000313" key="1">
    <source>
        <dbReference type="EMBL" id="EXJ11931.1"/>
    </source>
</evidence>
<dbReference type="SUPFAM" id="SSF52540">
    <property type="entry name" value="P-loop containing nucleoside triphosphate hydrolases"/>
    <property type="match status" value="1"/>
</dbReference>
<dbReference type="Gene3D" id="3.40.50.300">
    <property type="entry name" value="P-loop containing nucleotide triphosphate hydrolases"/>
    <property type="match status" value="1"/>
</dbReference>
<keyword evidence="2" id="KW-1185">Reference proteome</keyword>
<name>W9V4S0_9GAMM</name>
<dbReference type="RefSeq" id="WP_237748533.1">
    <property type="nucleotide sequence ID" value="NZ_AONB01000004.1"/>
</dbReference>
<dbReference type="EMBL" id="AONB01000004">
    <property type="protein sequence ID" value="EXJ11931.1"/>
    <property type="molecule type" value="Genomic_DNA"/>
</dbReference>
<accession>W9V4S0</accession>
<proteinExistence type="predicted"/>
<dbReference type="Proteomes" id="UP000019464">
    <property type="component" value="Unassembled WGS sequence"/>
</dbReference>
<protein>
    <submittedName>
        <fullName evidence="1">Topology modulation protein</fullName>
    </submittedName>
</protein>
<reference evidence="1 2" key="2">
    <citation type="journal article" date="2015" name="Syst. Appl. Microbiol.">
        <title>Nitrincola nitratireducens sp. nov. isolated from a haloalkaline crater lake.</title>
        <authorList>
            <person name="Singh A."/>
            <person name="Vaidya B."/>
            <person name="Tanuku N.R."/>
            <person name="Pinnaka A.K."/>
        </authorList>
    </citation>
    <scope>NUCLEOTIDE SEQUENCE [LARGE SCALE GENOMIC DNA]</scope>
    <source>
        <strain evidence="1 2">AK23</strain>
    </source>
</reference>
<comment type="caution">
    <text evidence="1">The sequence shown here is derived from an EMBL/GenBank/DDBJ whole genome shotgun (WGS) entry which is preliminary data.</text>
</comment>
<dbReference type="PANTHER" id="PTHR37816">
    <property type="entry name" value="YALI0E33011P"/>
    <property type="match status" value="1"/>
</dbReference>
<reference evidence="2" key="1">
    <citation type="submission" date="2012-11" db="EMBL/GenBank/DDBJ databases">
        <authorList>
            <person name="Singh A."/>
            <person name="Pinnaka A.K."/>
            <person name="Vaidya B."/>
        </authorList>
    </citation>
    <scope>NUCLEOTIDE SEQUENCE [LARGE SCALE GENOMIC DNA]</scope>
    <source>
        <strain evidence="2">AK23</strain>
    </source>
</reference>
<evidence type="ECO:0000313" key="2">
    <source>
        <dbReference type="Proteomes" id="UP000019464"/>
    </source>
</evidence>
<dbReference type="PATRIC" id="fig|1229521.3.peg.1317"/>
<dbReference type="InterPro" id="IPR052922">
    <property type="entry name" value="Cytidylate_Kinase-2"/>
</dbReference>
<dbReference type="AlphaFoldDB" id="W9V4S0"/>
<dbReference type="STRING" id="1229521.D791_01304"/>